<reference evidence="2 3" key="1">
    <citation type="submission" date="2020-08" db="EMBL/GenBank/DDBJ databases">
        <authorList>
            <person name="Seo M.-J."/>
        </authorList>
    </citation>
    <scope>NUCLEOTIDE SEQUENCE [LARGE SCALE GENOMIC DNA]</scope>
    <source>
        <strain evidence="2 3">KIGAM211</strain>
    </source>
</reference>
<dbReference type="RefSeq" id="WP_185252584.1">
    <property type="nucleotide sequence ID" value="NZ_JACKXE010000001.1"/>
</dbReference>
<name>A0A7X0RFM2_9ACTN</name>
<evidence type="ECO:0000313" key="3">
    <source>
        <dbReference type="Proteomes" id="UP000523955"/>
    </source>
</evidence>
<protein>
    <submittedName>
        <fullName evidence="2">Uncharacterized protein</fullName>
    </submittedName>
</protein>
<evidence type="ECO:0000256" key="1">
    <source>
        <dbReference type="SAM" id="MobiDB-lite"/>
    </source>
</evidence>
<dbReference type="EMBL" id="JACKXE010000001">
    <property type="protein sequence ID" value="MBB6627423.1"/>
    <property type="molecule type" value="Genomic_DNA"/>
</dbReference>
<dbReference type="Proteomes" id="UP000523955">
    <property type="component" value="Unassembled WGS sequence"/>
</dbReference>
<keyword evidence="3" id="KW-1185">Reference proteome</keyword>
<evidence type="ECO:0000313" key="2">
    <source>
        <dbReference type="EMBL" id="MBB6627423.1"/>
    </source>
</evidence>
<gene>
    <name evidence="2" type="ORF">H5V45_08825</name>
</gene>
<feature type="region of interest" description="Disordered" evidence="1">
    <location>
        <begin position="224"/>
        <end position="256"/>
    </location>
</feature>
<comment type="caution">
    <text evidence="2">The sequence shown here is derived from an EMBL/GenBank/DDBJ whole genome shotgun (WGS) entry which is preliminary data.</text>
</comment>
<sequence length="256" mass="27091">MTSSLTRGPLPARVYWTRRVLVLAVALLLVFGIAKVLTLGSDGSSETPEATQVAADPTGTTDPSLPVASPTEKKKGKGKGKKHSQAPVLAPPDGPCADEDIAVNPEVQRPVAGPRGDIFVVLHLRTIAAEACTWQVSPDTLTLKISSGKDDIWSSRQCPRAVPTKDVVVRKDVDTTVGLTWNGKRSDADCSRLTDWALPGYYHVTAAALAGEPADEQFELLAPSPEVITVTPKPTQKPKPSGRPQAPSSSSSSKND</sequence>
<feature type="compositionally biased region" description="Basic residues" evidence="1">
    <location>
        <begin position="74"/>
        <end position="84"/>
    </location>
</feature>
<organism evidence="2 3">
    <name type="scientific">Nocardioides luti</name>
    <dbReference type="NCBI Taxonomy" id="2761101"/>
    <lineage>
        <taxon>Bacteria</taxon>
        <taxon>Bacillati</taxon>
        <taxon>Actinomycetota</taxon>
        <taxon>Actinomycetes</taxon>
        <taxon>Propionibacteriales</taxon>
        <taxon>Nocardioidaceae</taxon>
        <taxon>Nocardioides</taxon>
    </lineage>
</organism>
<dbReference type="AlphaFoldDB" id="A0A7X0RFM2"/>
<feature type="region of interest" description="Disordered" evidence="1">
    <location>
        <begin position="42"/>
        <end position="99"/>
    </location>
</feature>
<proteinExistence type="predicted"/>
<accession>A0A7X0RFM2</accession>